<evidence type="ECO:0000256" key="16">
    <source>
        <dbReference type="ARBA" id="ARBA00023209"/>
    </source>
</evidence>
<dbReference type="GO" id="GO:0004605">
    <property type="term" value="F:phosphatidate cytidylyltransferase activity"/>
    <property type="evidence" value="ECO:0007669"/>
    <property type="project" value="UniProtKB-EC"/>
</dbReference>
<comment type="pathway">
    <text evidence="4">Lipid metabolism.</text>
</comment>
<protein>
    <recommendedName>
        <fullName evidence="7 18">Phosphatidate cytidylyltransferase</fullName>
        <ecNumber evidence="6 18">2.7.7.41</ecNumber>
    </recommendedName>
</protein>
<accession>A0ABU5ZF40</accession>
<keyword evidence="21" id="KW-1185">Reference proteome</keyword>
<evidence type="ECO:0000256" key="15">
    <source>
        <dbReference type="ARBA" id="ARBA00023136"/>
    </source>
</evidence>
<keyword evidence="12 18" id="KW-0548">Nucleotidyltransferase</keyword>
<evidence type="ECO:0000256" key="7">
    <source>
        <dbReference type="ARBA" id="ARBA00019373"/>
    </source>
</evidence>
<evidence type="ECO:0000256" key="4">
    <source>
        <dbReference type="ARBA" id="ARBA00005189"/>
    </source>
</evidence>
<evidence type="ECO:0000256" key="3">
    <source>
        <dbReference type="ARBA" id="ARBA00005119"/>
    </source>
</evidence>
<evidence type="ECO:0000256" key="10">
    <source>
        <dbReference type="ARBA" id="ARBA00022679"/>
    </source>
</evidence>
<evidence type="ECO:0000256" key="1">
    <source>
        <dbReference type="ARBA" id="ARBA00001698"/>
    </source>
</evidence>
<organism evidence="20 21">
    <name type="scientific">Ferviditalea candida</name>
    <dbReference type="NCBI Taxonomy" id="3108399"/>
    <lineage>
        <taxon>Bacteria</taxon>
        <taxon>Bacillati</taxon>
        <taxon>Bacillota</taxon>
        <taxon>Bacilli</taxon>
        <taxon>Bacillales</taxon>
        <taxon>Paenibacillaceae</taxon>
        <taxon>Ferviditalea</taxon>
    </lineage>
</organism>
<keyword evidence="13 19" id="KW-1133">Transmembrane helix</keyword>
<keyword evidence="9" id="KW-0444">Lipid biosynthesis</keyword>
<keyword evidence="11 18" id="KW-0812">Transmembrane</keyword>
<dbReference type="InterPro" id="IPR000374">
    <property type="entry name" value="PC_trans"/>
</dbReference>
<sequence>MKQRITTGILAGAGFLVLLYLGGAWFALIISVLALIGYYEFISMMKLRHTDPASIIGYLSIAFLVIPRSQESHALGIFSFETGIWAMMVLFLLATVVTKNRTNVHDVSILFLGTLYIGTGFHFMGLTRSLEHGLFWTLLVFACIWATDSGAYFTGWAIGKRLLWPSISPKKTVEGAVGGILFSVVTAIGFSLYSPDLLSVRQALLIAVLASIFSQLGDFVESALKRSQGVKDSGTILPGHGGILDRVDSWLFVFPMVHLFALLS</sequence>
<evidence type="ECO:0000256" key="19">
    <source>
        <dbReference type="SAM" id="Phobius"/>
    </source>
</evidence>
<dbReference type="EC" id="2.7.7.41" evidence="6 18"/>
<evidence type="ECO:0000256" key="13">
    <source>
        <dbReference type="ARBA" id="ARBA00022989"/>
    </source>
</evidence>
<evidence type="ECO:0000256" key="6">
    <source>
        <dbReference type="ARBA" id="ARBA00012487"/>
    </source>
</evidence>
<comment type="caution">
    <text evidence="20">The sequence shown here is derived from an EMBL/GenBank/DDBJ whole genome shotgun (WGS) entry which is preliminary data.</text>
</comment>
<evidence type="ECO:0000256" key="2">
    <source>
        <dbReference type="ARBA" id="ARBA00004651"/>
    </source>
</evidence>
<evidence type="ECO:0000256" key="11">
    <source>
        <dbReference type="ARBA" id="ARBA00022692"/>
    </source>
</evidence>
<name>A0ABU5ZF40_9BACL</name>
<keyword evidence="8" id="KW-1003">Cell membrane</keyword>
<comment type="pathway">
    <text evidence="3 18">Phospholipid metabolism; CDP-diacylglycerol biosynthesis; CDP-diacylglycerol from sn-glycerol 3-phosphate: step 3/3.</text>
</comment>
<keyword evidence="10 18" id="KW-0808">Transferase</keyword>
<evidence type="ECO:0000313" key="20">
    <source>
        <dbReference type="EMBL" id="MEB3101128.1"/>
    </source>
</evidence>
<evidence type="ECO:0000256" key="17">
    <source>
        <dbReference type="ARBA" id="ARBA00023264"/>
    </source>
</evidence>
<evidence type="ECO:0000256" key="14">
    <source>
        <dbReference type="ARBA" id="ARBA00023098"/>
    </source>
</evidence>
<evidence type="ECO:0000256" key="8">
    <source>
        <dbReference type="ARBA" id="ARBA00022475"/>
    </source>
</evidence>
<evidence type="ECO:0000256" key="9">
    <source>
        <dbReference type="ARBA" id="ARBA00022516"/>
    </source>
</evidence>
<evidence type="ECO:0000256" key="5">
    <source>
        <dbReference type="ARBA" id="ARBA00010185"/>
    </source>
</evidence>
<dbReference type="Pfam" id="PF01148">
    <property type="entry name" value="CTP_transf_1"/>
    <property type="match status" value="1"/>
</dbReference>
<evidence type="ECO:0000256" key="12">
    <source>
        <dbReference type="ARBA" id="ARBA00022695"/>
    </source>
</evidence>
<feature type="transmembrane region" description="Helical" evidence="19">
    <location>
        <begin position="109"/>
        <end position="127"/>
    </location>
</feature>
<evidence type="ECO:0000313" key="21">
    <source>
        <dbReference type="Proteomes" id="UP001310386"/>
    </source>
</evidence>
<comment type="similarity">
    <text evidence="5 18">Belongs to the CDS family.</text>
</comment>
<feature type="transmembrane region" description="Helical" evidence="19">
    <location>
        <begin position="75"/>
        <end position="97"/>
    </location>
</feature>
<feature type="transmembrane region" description="Helical" evidence="19">
    <location>
        <begin position="175"/>
        <end position="194"/>
    </location>
</feature>
<dbReference type="PANTHER" id="PTHR46382">
    <property type="entry name" value="PHOSPHATIDATE CYTIDYLYLTRANSFERASE"/>
    <property type="match status" value="1"/>
</dbReference>
<feature type="transmembrane region" description="Helical" evidence="19">
    <location>
        <begin position="12"/>
        <end position="39"/>
    </location>
</feature>
<keyword evidence="14" id="KW-0443">Lipid metabolism</keyword>
<dbReference type="PROSITE" id="PS01315">
    <property type="entry name" value="CDS"/>
    <property type="match status" value="1"/>
</dbReference>
<gene>
    <name evidence="20" type="ORF">VF724_05570</name>
</gene>
<dbReference type="EMBL" id="JAYJLD010000006">
    <property type="protein sequence ID" value="MEB3101128.1"/>
    <property type="molecule type" value="Genomic_DNA"/>
</dbReference>
<feature type="transmembrane region" description="Helical" evidence="19">
    <location>
        <begin position="51"/>
        <end position="69"/>
    </location>
</feature>
<reference evidence="20" key="1">
    <citation type="submission" date="2023-12" db="EMBL/GenBank/DDBJ databases">
        <title>Fervidustalea candida gen. nov., sp. nov., a novel member of the family Paenibacillaceae isolated from a geothermal area.</title>
        <authorList>
            <person name="Li W.-J."/>
            <person name="Jiao J.-Y."/>
            <person name="Chen Y."/>
        </authorList>
    </citation>
    <scope>NUCLEOTIDE SEQUENCE</scope>
    <source>
        <strain evidence="20">SYSU GA230002</strain>
    </source>
</reference>
<keyword evidence="15 19" id="KW-0472">Membrane</keyword>
<evidence type="ECO:0000256" key="18">
    <source>
        <dbReference type="RuleBase" id="RU003938"/>
    </source>
</evidence>
<comment type="catalytic activity">
    <reaction evidence="1 18">
        <text>a 1,2-diacyl-sn-glycero-3-phosphate + CTP + H(+) = a CDP-1,2-diacyl-sn-glycerol + diphosphate</text>
        <dbReference type="Rhea" id="RHEA:16229"/>
        <dbReference type="ChEBI" id="CHEBI:15378"/>
        <dbReference type="ChEBI" id="CHEBI:33019"/>
        <dbReference type="ChEBI" id="CHEBI:37563"/>
        <dbReference type="ChEBI" id="CHEBI:58332"/>
        <dbReference type="ChEBI" id="CHEBI:58608"/>
        <dbReference type="EC" id="2.7.7.41"/>
    </reaction>
</comment>
<dbReference type="Proteomes" id="UP001310386">
    <property type="component" value="Unassembled WGS sequence"/>
</dbReference>
<dbReference type="RefSeq" id="WP_371753246.1">
    <property type="nucleotide sequence ID" value="NZ_JAYJLD010000006.1"/>
</dbReference>
<keyword evidence="17" id="KW-1208">Phospholipid metabolism</keyword>
<dbReference type="PANTHER" id="PTHR46382:SF1">
    <property type="entry name" value="PHOSPHATIDATE CYTIDYLYLTRANSFERASE"/>
    <property type="match status" value="1"/>
</dbReference>
<proteinExistence type="inferred from homology"/>
<feature type="transmembrane region" description="Helical" evidence="19">
    <location>
        <begin position="133"/>
        <end position="154"/>
    </location>
</feature>
<comment type="subcellular location">
    <subcellularLocation>
        <location evidence="2">Cell membrane</location>
        <topology evidence="2">Multi-pass membrane protein</topology>
    </subcellularLocation>
</comment>
<keyword evidence="16" id="KW-0594">Phospholipid biosynthesis</keyword>